<protein>
    <submittedName>
        <fullName evidence="5">Regulatory protein, LuxR</fullName>
    </submittedName>
</protein>
<dbReference type="Pfam" id="PF00196">
    <property type="entry name" value="GerE"/>
    <property type="match status" value="1"/>
</dbReference>
<proteinExistence type="predicted"/>
<dbReference type="GO" id="GO:0006355">
    <property type="term" value="P:regulation of DNA-templated transcription"/>
    <property type="evidence" value="ECO:0007669"/>
    <property type="project" value="InterPro"/>
</dbReference>
<dbReference type="Gene3D" id="3.30.450.80">
    <property type="entry name" value="Transcription factor LuxR-like, autoinducer-binding domain"/>
    <property type="match status" value="1"/>
</dbReference>
<dbReference type="SMART" id="SM00421">
    <property type="entry name" value="HTH_LUXR"/>
    <property type="match status" value="1"/>
</dbReference>
<dbReference type="GO" id="GO:0003677">
    <property type="term" value="F:DNA binding"/>
    <property type="evidence" value="ECO:0007669"/>
    <property type="project" value="UniProtKB-KW"/>
</dbReference>
<gene>
    <name evidence="5" type="ordered locus">Swit_5012</name>
</gene>
<dbReference type="InterPro" id="IPR000792">
    <property type="entry name" value="Tscrpt_reg_LuxR_C"/>
</dbReference>
<evidence type="ECO:0000313" key="6">
    <source>
        <dbReference type="Proteomes" id="UP000001989"/>
    </source>
</evidence>
<accession>A0A9J9LF96</accession>
<dbReference type="AlphaFoldDB" id="A0A9J9LF96"/>
<evidence type="ECO:0000313" key="5">
    <source>
        <dbReference type="EMBL" id="ABQ71627.1"/>
    </source>
</evidence>
<evidence type="ECO:0000256" key="3">
    <source>
        <dbReference type="ARBA" id="ARBA00023163"/>
    </source>
</evidence>
<dbReference type="Pfam" id="PF03472">
    <property type="entry name" value="Autoind_bind"/>
    <property type="match status" value="1"/>
</dbReference>
<name>A0A9J9LF96_RHIWR</name>
<dbReference type="InterPro" id="IPR036693">
    <property type="entry name" value="TF_LuxR_autoind-bd_dom_sf"/>
</dbReference>
<dbReference type="Proteomes" id="UP000001989">
    <property type="component" value="Plasmid pSWIT02"/>
</dbReference>
<keyword evidence="3" id="KW-0804">Transcription</keyword>
<dbReference type="KEGG" id="swi:Swit_5012"/>
<evidence type="ECO:0000259" key="4">
    <source>
        <dbReference type="PROSITE" id="PS50043"/>
    </source>
</evidence>
<dbReference type="SUPFAM" id="SSF46894">
    <property type="entry name" value="C-terminal effector domain of the bipartite response regulators"/>
    <property type="match status" value="1"/>
</dbReference>
<dbReference type="PROSITE" id="PS50043">
    <property type="entry name" value="HTH_LUXR_2"/>
    <property type="match status" value="1"/>
</dbReference>
<evidence type="ECO:0000256" key="1">
    <source>
        <dbReference type="ARBA" id="ARBA00023015"/>
    </source>
</evidence>
<dbReference type="InterPro" id="IPR005143">
    <property type="entry name" value="TF_LuxR_autoind-bd_dom"/>
</dbReference>
<evidence type="ECO:0000256" key="2">
    <source>
        <dbReference type="ARBA" id="ARBA00023125"/>
    </source>
</evidence>
<dbReference type="Gene3D" id="1.10.10.10">
    <property type="entry name" value="Winged helix-like DNA-binding domain superfamily/Winged helix DNA-binding domain"/>
    <property type="match status" value="1"/>
</dbReference>
<keyword evidence="2" id="KW-0238">DNA-binding</keyword>
<sequence>MLLIRGAARGTHPVLFFNGFAEQRLDETATEMRTVRTMSSLDDASRLGDITAFEAECRQATTLDQVKSLLDAIVRQFGFRWFALVHNVDLKRTTCKALLITTYPVRWIEEIMESRLYLEDPVHAACVKTVSGLSWDQIGDYIAPNARQLSILERGRAHGLASGFTMPIRMRDEPDAMFTVARQGDETISSPDLLCARLIGTVAFDQARTLLGPDELANVPIALSPRQIDCIDLVAQGKSDWEIGQILGLSRDTVHEYVEGARRRYGVRRRTQLVLRAVRDGHLNIDALV</sequence>
<dbReference type="SUPFAM" id="SSF75516">
    <property type="entry name" value="Pheromone-binding domain of LuxR-like quorum-sensing transcription factors"/>
    <property type="match status" value="1"/>
</dbReference>
<dbReference type="EMBL" id="CP000701">
    <property type="protein sequence ID" value="ABQ71627.1"/>
    <property type="molecule type" value="Genomic_DNA"/>
</dbReference>
<keyword evidence="5" id="KW-0614">Plasmid</keyword>
<dbReference type="PANTHER" id="PTHR44688">
    <property type="entry name" value="DNA-BINDING TRANSCRIPTIONAL ACTIVATOR DEVR_DOSR"/>
    <property type="match status" value="1"/>
</dbReference>
<keyword evidence="6" id="KW-1185">Reference proteome</keyword>
<geneLocation type="plasmid" evidence="5 6">
    <name>pSWIT02</name>
</geneLocation>
<reference evidence="5 6" key="1">
    <citation type="journal article" date="2010" name="J. Bacteriol.">
        <title>Genome sequence of the dioxin-mineralizing bacterium Sphingomonas wittichii RW1.</title>
        <authorList>
            <person name="Miller T.R."/>
            <person name="Delcher A.L."/>
            <person name="Salzberg S.L."/>
            <person name="Saunders E."/>
            <person name="Detter J.C."/>
            <person name="Halden R.U."/>
        </authorList>
    </citation>
    <scope>NUCLEOTIDE SEQUENCE [LARGE SCALE GENOMIC DNA]</scope>
    <source>
        <strain evidence="6">DSM 6014 / CCUG 31198 / JCM 15750 / NBRC 105917 / EY 4224 / RW1</strain>
    </source>
</reference>
<feature type="domain" description="HTH luxR-type" evidence="4">
    <location>
        <begin position="216"/>
        <end position="281"/>
    </location>
</feature>
<dbReference type="InterPro" id="IPR016032">
    <property type="entry name" value="Sig_transdc_resp-reg_C-effctor"/>
</dbReference>
<keyword evidence="1" id="KW-0805">Transcription regulation</keyword>
<dbReference type="PANTHER" id="PTHR44688:SF16">
    <property type="entry name" value="DNA-BINDING TRANSCRIPTIONAL ACTIVATOR DEVR_DOSR"/>
    <property type="match status" value="1"/>
</dbReference>
<dbReference type="InterPro" id="IPR036388">
    <property type="entry name" value="WH-like_DNA-bd_sf"/>
</dbReference>
<organism evidence="5 6">
    <name type="scientific">Rhizorhabdus wittichii (strain DSM 6014 / CCUG 31198 / JCM 15750 / NBRC 105917 / EY 4224 / RW1)</name>
    <name type="common">Sphingomonas wittichii</name>
    <dbReference type="NCBI Taxonomy" id="392499"/>
    <lineage>
        <taxon>Bacteria</taxon>
        <taxon>Pseudomonadati</taxon>
        <taxon>Pseudomonadota</taxon>
        <taxon>Alphaproteobacteria</taxon>
        <taxon>Sphingomonadales</taxon>
        <taxon>Sphingomonadaceae</taxon>
        <taxon>Rhizorhabdus</taxon>
    </lineage>
</organism>